<proteinExistence type="predicted"/>
<dbReference type="SUPFAM" id="SSF50494">
    <property type="entry name" value="Trypsin-like serine proteases"/>
    <property type="match status" value="1"/>
</dbReference>
<gene>
    <name evidence="3" type="primary">LOC123121564</name>
</gene>
<reference evidence="3" key="1">
    <citation type="submission" date="2018-08" db="EMBL/GenBank/DDBJ databases">
        <authorList>
            <person name="Rossello M."/>
        </authorList>
    </citation>
    <scope>NUCLEOTIDE SEQUENCE [LARGE SCALE GENOMIC DNA]</scope>
    <source>
        <strain evidence="3">cv. Chinese Spring</strain>
    </source>
</reference>
<dbReference type="InterPro" id="IPR009003">
    <property type="entry name" value="Peptidase_S1_PA"/>
</dbReference>
<dbReference type="PANTHER" id="PTHR47389:SF4">
    <property type="entry name" value="OS09G0436400 PROTEIN"/>
    <property type="match status" value="1"/>
</dbReference>
<evidence type="ECO:0000313" key="3">
    <source>
        <dbReference type="EnsemblPlants" id="TraesCS5B02G213200.1"/>
    </source>
</evidence>
<dbReference type="Pfam" id="PF13365">
    <property type="entry name" value="Trypsin_2"/>
    <property type="match status" value="1"/>
</dbReference>
<dbReference type="Pfam" id="PF13180">
    <property type="entry name" value="PDZ_2"/>
    <property type="match status" value="1"/>
</dbReference>
<evidence type="ECO:0000256" key="1">
    <source>
        <dbReference type="SAM" id="MobiDB-lite"/>
    </source>
</evidence>
<dbReference type="SMART" id="SM00228">
    <property type="entry name" value="PDZ"/>
    <property type="match status" value="1"/>
</dbReference>
<dbReference type="Proteomes" id="UP000019116">
    <property type="component" value="Chromosome 5B"/>
</dbReference>
<dbReference type="SMR" id="A0A3B6LMC9"/>
<evidence type="ECO:0000313" key="4">
    <source>
        <dbReference type="Proteomes" id="UP000019116"/>
    </source>
</evidence>
<dbReference type="STRING" id="4565.A0A3B6LMC9"/>
<protein>
    <recommendedName>
        <fullName evidence="2">PDZ domain-containing protein</fullName>
    </recommendedName>
</protein>
<dbReference type="InterPro" id="IPR036034">
    <property type="entry name" value="PDZ_sf"/>
</dbReference>
<evidence type="ECO:0000259" key="2">
    <source>
        <dbReference type="PROSITE" id="PS50106"/>
    </source>
</evidence>
<accession>A0A3B6LMC9</accession>
<feature type="domain" description="PDZ" evidence="2">
    <location>
        <begin position="295"/>
        <end position="349"/>
    </location>
</feature>
<dbReference type="Gramene" id="TraesCS5B03G0564000.2">
    <property type="protein sequence ID" value="TraesCS5B03G0564000.2.CDS"/>
    <property type="gene ID" value="TraesCS5B03G0564000"/>
</dbReference>
<reference evidence="3" key="2">
    <citation type="submission" date="2018-10" db="UniProtKB">
        <authorList>
            <consortium name="EnsemblPlants"/>
        </authorList>
    </citation>
    <scope>IDENTIFICATION</scope>
</reference>
<name>A0A3B6LMC9_WHEAT</name>
<sequence>MPIKSQGCAHTEEGGGVSTSKKTSLESNSDREDSPPPSDDLPRILRKRLLPRGYPLPSKFAGGIRLVNTFELCFGKLDGYNEEHTSIKLLALSVCRSIVSLASFKGRIRQFTCTGTIIEHTPPSMRILTSASLIRSSEEDGSKILDKLKIKVRLPSGKLVIGTLWKYDSYYNIAVVNIKASPELREACIHNQVPANVKLSQSKLVAIGRAFESGELMATGGTLLHGTTKFDCQQLMASTCKITKAGIGGLIVGSDGKFMGMSFYYKDGAPFLPFSILQKCLKHFNEFGRVVQLSLGLRIGSLQAEKLHVREQVHDSFPNAHGIYVQRVSDKSPAADSGIKVGDVITKIDKLELFNAQEFHELILDKPECILRHGEEMPFTVCVLRPNSNGHEFPATINAVIDSNEQNSWLVPKTKWLYPDDIRDADKMPLVRKRFKPDYTFPPLDGMDLHTEDSDEE</sequence>
<dbReference type="PROSITE" id="PS50106">
    <property type="entry name" value="PDZ"/>
    <property type="match status" value="1"/>
</dbReference>
<keyword evidence="4" id="KW-1185">Reference proteome</keyword>
<dbReference type="InterPro" id="IPR001478">
    <property type="entry name" value="PDZ"/>
</dbReference>
<dbReference type="Gene3D" id="2.40.10.120">
    <property type="match status" value="1"/>
</dbReference>
<dbReference type="Gramene" id="TraesCS5B02G213200.1">
    <property type="protein sequence ID" value="TraesCS5B02G213200.1"/>
    <property type="gene ID" value="TraesCS5B02G213200"/>
</dbReference>
<feature type="region of interest" description="Disordered" evidence="1">
    <location>
        <begin position="1"/>
        <end position="43"/>
    </location>
</feature>
<dbReference type="OMA" id="WIRMCRR"/>
<dbReference type="SUPFAM" id="SSF50156">
    <property type="entry name" value="PDZ domain-like"/>
    <property type="match status" value="1"/>
</dbReference>
<dbReference type="AlphaFoldDB" id="A0A3B6LMC9"/>
<dbReference type="PANTHER" id="PTHR47389">
    <property type="entry name" value="OS09G0436400 PROTEIN"/>
    <property type="match status" value="1"/>
</dbReference>
<organism evidence="3">
    <name type="scientific">Triticum aestivum</name>
    <name type="common">Wheat</name>
    <dbReference type="NCBI Taxonomy" id="4565"/>
    <lineage>
        <taxon>Eukaryota</taxon>
        <taxon>Viridiplantae</taxon>
        <taxon>Streptophyta</taxon>
        <taxon>Embryophyta</taxon>
        <taxon>Tracheophyta</taxon>
        <taxon>Spermatophyta</taxon>
        <taxon>Magnoliopsida</taxon>
        <taxon>Liliopsida</taxon>
        <taxon>Poales</taxon>
        <taxon>Poaceae</taxon>
        <taxon>BOP clade</taxon>
        <taxon>Pooideae</taxon>
        <taxon>Triticodae</taxon>
        <taxon>Triticeae</taxon>
        <taxon>Triticinae</taxon>
        <taxon>Triticum</taxon>
    </lineage>
</organism>
<dbReference type="Gene3D" id="2.30.42.10">
    <property type="match status" value="1"/>
</dbReference>
<dbReference type="EnsemblPlants" id="TraesCS5B02G213200.1">
    <property type="protein sequence ID" value="TraesCS5B02G213200.1"/>
    <property type="gene ID" value="TraesCS5B02G213200"/>
</dbReference>
<dbReference type="PaxDb" id="4565-Traes_5BL_E63045B6B.1"/>